<dbReference type="PANTHER" id="PTHR43471">
    <property type="entry name" value="ABC TRANSPORTER PERMEASE"/>
    <property type="match status" value="1"/>
</dbReference>
<keyword evidence="1" id="KW-0812">Transmembrane</keyword>
<dbReference type="RefSeq" id="WP_382405697.1">
    <property type="nucleotide sequence ID" value="NZ_JBHSGU010000002.1"/>
</dbReference>
<comment type="caution">
    <text evidence="2">The sequence shown here is derived from an EMBL/GenBank/DDBJ whole genome shotgun (WGS) entry which is preliminary data.</text>
</comment>
<feature type="transmembrane region" description="Helical" evidence="1">
    <location>
        <begin position="438"/>
        <end position="454"/>
    </location>
</feature>
<dbReference type="Pfam" id="PF12679">
    <property type="entry name" value="ABC2_membrane_2"/>
    <property type="match status" value="1"/>
</dbReference>
<feature type="transmembrane region" description="Helical" evidence="1">
    <location>
        <begin position="219"/>
        <end position="240"/>
    </location>
</feature>
<evidence type="ECO:0000313" key="2">
    <source>
        <dbReference type="EMBL" id="MFC4698993.1"/>
    </source>
</evidence>
<accession>A0ABV9LTK3</accession>
<organism evidence="2 3">
    <name type="scientific">Glaciecola siphonariae</name>
    <dbReference type="NCBI Taxonomy" id="521012"/>
    <lineage>
        <taxon>Bacteria</taxon>
        <taxon>Pseudomonadati</taxon>
        <taxon>Pseudomonadota</taxon>
        <taxon>Gammaproteobacteria</taxon>
        <taxon>Alteromonadales</taxon>
        <taxon>Alteromonadaceae</taxon>
        <taxon>Glaciecola</taxon>
    </lineage>
</organism>
<feature type="transmembrane region" description="Helical" evidence="1">
    <location>
        <begin position="252"/>
        <end position="273"/>
    </location>
</feature>
<evidence type="ECO:0000256" key="1">
    <source>
        <dbReference type="SAM" id="Phobius"/>
    </source>
</evidence>
<protein>
    <submittedName>
        <fullName evidence="2">DUF3526 domain-containing protein</fullName>
    </submittedName>
</protein>
<keyword evidence="3" id="KW-1185">Reference proteome</keyword>
<keyword evidence="1" id="KW-1133">Transmembrane helix</keyword>
<dbReference type="EMBL" id="JBHSGU010000002">
    <property type="protein sequence ID" value="MFC4698993.1"/>
    <property type="molecule type" value="Genomic_DNA"/>
</dbReference>
<feature type="transmembrane region" description="Helical" evidence="1">
    <location>
        <begin position="185"/>
        <end position="213"/>
    </location>
</feature>
<dbReference type="PANTHER" id="PTHR43471:SF14">
    <property type="entry name" value="ABC-2 TYPE TRANSPORT SYSTEM PERMEASE PROTEIN"/>
    <property type="match status" value="1"/>
</dbReference>
<feature type="transmembrane region" description="Helical" evidence="1">
    <location>
        <begin position="17"/>
        <end position="35"/>
    </location>
</feature>
<feature type="transmembrane region" description="Helical" evidence="1">
    <location>
        <begin position="144"/>
        <end position="164"/>
    </location>
</feature>
<dbReference type="Proteomes" id="UP001595897">
    <property type="component" value="Unassembled WGS sequence"/>
</dbReference>
<gene>
    <name evidence="2" type="ORF">ACFO4O_02320</name>
</gene>
<proteinExistence type="predicted"/>
<dbReference type="InterPro" id="IPR021913">
    <property type="entry name" value="DUF3526"/>
</dbReference>
<reference evidence="3" key="1">
    <citation type="journal article" date="2019" name="Int. J. Syst. Evol. Microbiol.">
        <title>The Global Catalogue of Microorganisms (GCM) 10K type strain sequencing project: providing services to taxonomists for standard genome sequencing and annotation.</title>
        <authorList>
            <consortium name="The Broad Institute Genomics Platform"/>
            <consortium name="The Broad Institute Genome Sequencing Center for Infectious Disease"/>
            <person name="Wu L."/>
            <person name="Ma J."/>
        </authorList>
    </citation>
    <scope>NUCLEOTIDE SEQUENCE [LARGE SCALE GENOMIC DNA]</scope>
    <source>
        <strain evidence="3">KACC 12507</strain>
    </source>
</reference>
<dbReference type="Pfam" id="PF12040">
    <property type="entry name" value="DUF3526"/>
    <property type="match status" value="1"/>
</dbReference>
<name>A0ABV9LTK3_9ALTE</name>
<evidence type="ECO:0000313" key="3">
    <source>
        <dbReference type="Proteomes" id="UP001595897"/>
    </source>
</evidence>
<keyword evidence="1" id="KW-0472">Membrane</keyword>
<sequence>MIVAVFKNEYLRLTRQISYWLLLVVFAALAGYATLSGWQSVESHNTGIQSIVNATKEVSQNRLSELVQAENGGQQASRGARLPYAQVEHMHLPFLDSAAVSVSKIEAYPLIARVTPITDTHAIFDEFAGSTSNPTVLAAGKFDLTFVIVLVFPLFIIALSYDLWTGERERGIAKQLMAEPVSFRMLIYVKSLAHFSLIVCPMSLIAGLCTLLMSSFCPMLWVLAICLLYGAFWLGLLIFINAITKRPTESAIASGVAWLSMVVLIPAILSVIVDFQTPKPSRAELANLTRASLLEAQNRGQSVLDAYLSQHPNATDELKVLSGGARQAFAVQLEADRLTSPIVEDFFTKEEARHKLSAILAYLSPSLIVQVSLDHLSGFSYERAVAFRQQTYKYLDDVRAYVTPFINEDKEFSAGDFIAAPRFEFVDVFKPAELKSQSIALLLYIFLFLGFFFLRSRRAKVD</sequence>